<evidence type="ECO:0000313" key="2">
    <source>
        <dbReference type="EMBL" id="NBE52143.1"/>
    </source>
</evidence>
<evidence type="ECO:0000313" key="3">
    <source>
        <dbReference type="Proteomes" id="UP000598297"/>
    </source>
</evidence>
<evidence type="ECO:0000256" key="1">
    <source>
        <dbReference type="SAM" id="MobiDB-lite"/>
    </source>
</evidence>
<name>A0A964UMT9_9ACTN</name>
<dbReference type="OrthoDB" id="3422149at2"/>
<protein>
    <submittedName>
        <fullName evidence="2">Uncharacterized protein</fullName>
    </submittedName>
</protein>
<feature type="compositionally biased region" description="Acidic residues" evidence="1">
    <location>
        <begin position="350"/>
        <end position="359"/>
    </location>
</feature>
<dbReference type="RefSeq" id="WP_161696791.1">
    <property type="nucleotide sequence ID" value="NZ_JAAAHS010000069.1"/>
</dbReference>
<feature type="compositionally biased region" description="Basic and acidic residues" evidence="1">
    <location>
        <begin position="428"/>
        <end position="437"/>
    </location>
</feature>
<feature type="compositionally biased region" description="Basic and acidic residues" evidence="1">
    <location>
        <begin position="403"/>
        <end position="414"/>
    </location>
</feature>
<accession>A0A964UMT9</accession>
<gene>
    <name evidence="2" type="ORF">GUY60_12060</name>
</gene>
<proteinExistence type="predicted"/>
<sequence>MKHRYPSLLFVALCGLAPAVLGSLLQWSVWLWAFMSMVTTSGSLLLVMTVLTSGRAPADPYEPGAPEPPAAPAEPPYQETRVVDAALPSATDGYDFLFSATVWWRPAPDHAGRSDGASSALAVSSVVSRAREVVRNEEPGRASFAQYLLEGELGVPLPDRSGRVKAHAAGVTLALAPTDRERLRKLNDLRKDEEIWEYERQHERNKRSYLGDDVLKSAGSAVVWWLARHENEIEKAVDMIGPLAQITAAANDEEVPELFRHLLVPPAGVGSEAPLGGPLWGGDGQRGGMFDREEEVGVADRLLLLLAALGLKPDMDEHTVLVHRVVRSLEMTGLHEAAEEVRRSLLPTPDEGDPSDEENTTGPWPPGSPAPEDSPFSAPAAGPDAEAGTSAPGFAESGTGERNQGRQESSEGDKAPPSFWETPAAAPRSREAAEDGS</sequence>
<feature type="region of interest" description="Disordered" evidence="1">
    <location>
        <begin position="339"/>
        <end position="437"/>
    </location>
</feature>
<dbReference type="Proteomes" id="UP000598297">
    <property type="component" value="Unassembled WGS sequence"/>
</dbReference>
<keyword evidence="3" id="KW-1185">Reference proteome</keyword>
<reference evidence="2" key="1">
    <citation type="submission" date="2020-01" db="EMBL/GenBank/DDBJ databases">
        <title>Whole-genome analyses of novel actinobacteria.</title>
        <authorList>
            <person name="Sahin N."/>
        </authorList>
    </citation>
    <scope>NUCLEOTIDE SEQUENCE</scope>
    <source>
        <strain evidence="2">YC537</strain>
    </source>
</reference>
<organism evidence="2 3">
    <name type="scientific">Streptomyces boluensis</name>
    <dbReference type="NCBI Taxonomy" id="1775135"/>
    <lineage>
        <taxon>Bacteria</taxon>
        <taxon>Bacillati</taxon>
        <taxon>Actinomycetota</taxon>
        <taxon>Actinomycetes</taxon>
        <taxon>Kitasatosporales</taxon>
        <taxon>Streptomycetaceae</taxon>
        <taxon>Streptomyces</taxon>
    </lineage>
</organism>
<dbReference type="AlphaFoldDB" id="A0A964UMT9"/>
<comment type="caution">
    <text evidence="2">The sequence shown here is derived from an EMBL/GenBank/DDBJ whole genome shotgun (WGS) entry which is preliminary data.</text>
</comment>
<dbReference type="EMBL" id="JAAAHS010000069">
    <property type="protein sequence ID" value="NBE52143.1"/>
    <property type="molecule type" value="Genomic_DNA"/>
</dbReference>